<gene>
    <name evidence="4" type="ORF">ACFQ24_01580</name>
</gene>
<dbReference type="Gene3D" id="3.40.50.360">
    <property type="match status" value="1"/>
</dbReference>
<dbReference type="Pfam" id="PF02525">
    <property type="entry name" value="Flavodoxin_2"/>
    <property type="match status" value="1"/>
</dbReference>
<keyword evidence="5" id="KW-1185">Reference proteome</keyword>
<dbReference type="GO" id="GO:0016491">
    <property type="term" value="F:oxidoreductase activity"/>
    <property type="evidence" value="ECO:0007669"/>
    <property type="project" value="UniProtKB-KW"/>
</dbReference>
<accession>A0ABW3NXI2</accession>
<dbReference type="EC" id="1.-.-.-" evidence="4"/>
<evidence type="ECO:0000313" key="4">
    <source>
        <dbReference type="EMBL" id="MFD1103609.1"/>
    </source>
</evidence>
<evidence type="ECO:0000259" key="3">
    <source>
        <dbReference type="Pfam" id="PF02525"/>
    </source>
</evidence>
<comment type="caution">
    <text evidence="4">The sequence shown here is derived from an EMBL/GenBank/DDBJ whole genome shotgun (WGS) entry which is preliminary data.</text>
</comment>
<dbReference type="EC" id="1.6.99.-" evidence="4"/>
<evidence type="ECO:0000256" key="2">
    <source>
        <dbReference type="ARBA" id="ARBA00023002"/>
    </source>
</evidence>
<dbReference type="PANTHER" id="PTHR10204:SF34">
    <property type="entry name" value="NAD(P)H DEHYDROGENASE [QUINONE] 1 ISOFORM 1"/>
    <property type="match status" value="1"/>
</dbReference>
<keyword evidence="2 4" id="KW-0560">Oxidoreductase</keyword>
<dbReference type="RefSeq" id="WP_380908631.1">
    <property type="nucleotide sequence ID" value="NZ_JBHTLS010000006.1"/>
</dbReference>
<organism evidence="4 5">
    <name type="scientific">Sphingobium olei</name>
    <dbReference type="NCBI Taxonomy" id="420955"/>
    <lineage>
        <taxon>Bacteria</taxon>
        <taxon>Pseudomonadati</taxon>
        <taxon>Pseudomonadota</taxon>
        <taxon>Alphaproteobacteria</taxon>
        <taxon>Sphingomonadales</taxon>
        <taxon>Sphingomonadaceae</taxon>
        <taxon>Sphingobium</taxon>
    </lineage>
</organism>
<dbReference type="InterPro" id="IPR051545">
    <property type="entry name" value="NAD(P)H_dehydrogenase_qn"/>
</dbReference>
<dbReference type="EMBL" id="JBHTLS010000006">
    <property type="protein sequence ID" value="MFD1103609.1"/>
    <property type="molecule type" value="Genomic_DNA"/>
</dbReference>
<feature type="domain" description="Flavodoxin-like fold" evidence="3">
    <location>
        <begin position="13"/>
        <end position="194"/>
    </location>
</feature>
<comment type="similarity">
    <text evidence="1">Belongs to the NAD(P)H dehydrogenase (quinone) family.</text>
</comment>
<evidence type="ECO:0000313" key="5">
    <source>
        <dbReference type="Proteomes" id="UP001597203"/>
    </source>
</evidence>
<sequence>MADTPFESHPVHKHLLVLANPSAQSFDHSIASTYAGVVKDSRQEIVIRDLYAIGFDPVLKASERPIGADWSPAPDVECELELLRSADLLVFVYPIWYGLPPAMLKGYVERVLGANYSFRDLQGAVGQPPVQGKPLVSFSTSGAPLPWLEQQEQVHSLKAIFDVYLWRGLAMSRAEHFRIDAVVPDMDAAYAAEQLDRVRRAAQNCCDMLASGNYRREAEAEAARRARRGQH</sequence>
<reference evidence="5" key="1">
    <citation type="journal article" date="2019" name="Int. J. Syst. Evol. Microbiol.">
        <title>The Global Catalogue of Microorganisms (GCM) 10K type strain sequencing project: providing services to taxonomists for standard genome sequencing and annotation.</title>
        <authorList>
            <consortium name="The Broad Institute Genomics Platform"/>
            <consortium name="The Broad Institute Genome Sequencing Center for Infectious Disease"/>
            <person name="Wu L."/>
            <person name="Ma J."/>
        </authorList>
    </citation>
    <scope>NUCLEOTIDE SEQUENCE [LARGE SCALE GENOMIC DNA]</scope>
    <source>
        <strain evidence="5">CCUG 54329</strain>
    </source>
</reference>
<dbReference type="SUPFAM" id="SSF52218">
    <property type="entry name" value="Flavoproteins"/>
    <property type="match status" value="1"/>
</dbReference>
<dbReference type="InterPro" id="IPR029039">
    <property type="entry name" value="Flavoprotein-like_sf"/>
</dbReference>
<protein>
    <submittedName>
        <fullName evidence="4">NAD(P)H-dependent oxidoreductase</fullName>
        <ecNumber evidence="4">1.-.-.-</ecNumber>
        <ecNumber evidence="4">1.6.99.-</ecNumber>
    </submittedName>
</protein>
<dbReference type="InterPro" id="IPR003680">
    <property type="entry name" value="Flavodoxin_fold"/>
</dbReference>
<proteinExistence type="inferred from homology"/>
<evidence type="ECO:0000256" key="1">
    <source>
        <dbReference type="ARBA" id="ARBA00006252"/>
    </source>
</evidence>
<name>A0ABW3NXI2_9SPHN</name>
<dbReference type="PANTHER" id="PTHR10204">
    <property type="entry name" value="NAD P H OXIDOREDUCTASE-RELATED"/>
    <property type="match status" value="1"/>
</dbReference>
<dbReference type="Proteomes" id="UP001597203">
    <property type="component" value="Unassembled WGS sequence"/>
</dbReference>